<proteinExistence type="predicted"/>
<organism evidence="2 3">
    <name type="scientific">Polychaeton citri CBS 116435</name>
    <dbReference type="NCBI Taxonomy" id="1314669"/>
    <lineage>
        <taxon>Eukaryota</taxon>
        <taxon>Fungi</taxon>
        <taxon>Dikarya</taxon>
        <taxon>Ascomycota</taxon>
        <taxon>Pezizomycotina</taxon>
        <taxon>Dothideomycetes</taxon>
        <taxon>Dothideomycetidae</taxon>
        <taxon>Capnodiales</taxon>
        <taxon>Capnodiaceae</taxon>
        <taxon>Polychaeton</taxon>
    </lineage>
</organism>
<dbReference type="EMBL" id="MU003765">
    <property type="protein sequence ID" value="KAF2726121.1"/>
    <property type="molecule type" value="Genomic_DNA"/>
</dbReference>
<dbReference type="Proteomes" id="UP000799441">
    <property type="component" value="Unassembled WGS sequence"/>
</dbReference>
<evidence type="ECO:0000313" key="3">
    <source>
        <dbReference type="Proteomes" id="UP000799441"/>
    </source>
</evidence>
<reference evidence="2" key="1">
    <citation type="journal article" date="2020" name="Stud. Mycol.">
        <title>101 Dothideomycetes genomes: a test case for predicting lifestyles and emergence of pathogens.</title>
        <authorList>
            <person name="Haridas S."/>
            <person name="Albert R."/>
            <person name="Binder M."/>
            <person name="Bloem J."/>
            <person name="Labutti K."/>
            <person name="Salamov A."/>
            <person name="Andreopoulos B."/>
            <person name="Baker S."/>
            <person name="Barry K."/>
            <person name="Bills G."/>
            <person name="Bluhm B."/>
            <person name="Cannon C."/>
            <person name="Castanera R."/>
            <person name="Culley D."/>
            <person name="Daum C."/>
            <person name="Ezra D."/>
            <person name="Gonzalez J."/>
            <person name="Henrissat B."/>
            <person name="Kuo A."/>
            <person name="Liang C."/>
            <person name="Lipzen A."/>
            <person name="Lutzoni F."/>
            <person name="Magnuson J."/>
            <person name="Mondo S."/>
            <person name="Nolan M."/>
            <person name="Ohm R."/>
            <person name="Pangilinan J."/>
            <person name="Park H.-J."/>
            <person name="Ramirez L."/>
            <person name="Alfaro M."/>
            <person name="Sun H."/>
            <person name="Tritt A."/>
            <person name="Yoshinaga Y."/>
            <person name="Zwiers L.-H."/>
            <person name="Turgeon B."/>
            <person name="Goodwin S."/>
            <person name="Spatafora J."/>
            <person name="Crous P."/>
            <person name="Grigoriev I."/>
        </authorList>
    </citation>
    <scope>NUCLEOTIDE SEQUENCE</scope>
    <source>
        <strain evidence="2">CBS 116435</strain>
    </source>
</reference>
<comment type="caution">
    <text evidence="2">The sequence shown here is derived from an EMBL/GenBank/DDBJ whole genome shotgun (WGS) entry which is preliminary data.</text>
</comment>
<dbReference type="AlphaFoldDB" id="A0A9P4UUT0"/>
<keyword evidence="1" id="KW-0175">Coiled coil</keyword>
<name>A0A9P4UUT0_9PEZI</name>
<gene>
    <name evidence="2" type="ORF">K431DRAFT_1995</name>
</gene>
<sequence length="129" mass="14923">MPGPNQQDMAFGLAMFYESFLPDQIEDHKESLLNVEDDIRDCRDVIAAQEKIIEEARKGKNASQQKVAAAEKRIEEQKKLLKDLEKGRKEILDDIKDNEDQIKEYRKGNYWRTLGGSSQNWSLPTLRIA</sequence>
<evidence type="ECO:0000256" key="1">
    <source>
        <dbReference type="SAM" id="Coils"/>
    </source>
</evidence>
<keyword evidence="3" id="KW-1185">Reference proteome</keyword>
<protein>
    <submittedName>
        <fullName evidence="2">Uncharacterized protein</fullName>
    </submittedName>
</protein>
<feature type="coiled-coil region" evidence="1">
    <location>
        <begin position="53"/>
        <end position="101"/>
    </location>
</feature>
<evidence type="ECO:0000313" key="2">
    <source>
        <dbReference type="EMBL" id="KAF2726121.1"/>
    </source>
</evidence>
<accession>A0A9P4UUT0</accession>
<dbReference type="SUPFAM" id="SSF90257">
    <property type="entry name" value="Myosin rod fragments"/>
    <property type="match status" value="1"/>
</dbReference>